<keyword evidence="1" id="KW-1133">Transmembrane helix</keyword>
<name>A0ABV9MDJ0_9BACL</name>
<dbReference type="RefSeq" id="WP_377279366.1">
    <property type="nucleotide sequence ID" value="NZ_JBHSGL010000005.1"/>
</dbReference>
<accession>A0ABV9MDJ0</accession>
<keyword evidence="3" id="KW-1185">Reference proteome</keyword>
<dbReference type="EMBL" id="JBHSGL010000005">
    <property type="protein sequence ID" value="MFC4713665.1"/>
    <property type="molecule type" value="Genomic_DNA"/>
</dbReference>
<evidence type="ECO:0000313" key="2">
    <source>
        <dbReference type="EMBL" id="MFC4713665.1"/>
    </source>
</evidence>
<sequence length="74" mass="8192">MSEIGMFGAGSWLGIVSALLFAASLYFALTFFEQLKTGEHRLLKQAKIAAVLCLAGALLLPAIYQMYFINEMMR</sequence>
<keyword evidence="1" id="KW-0472">Membrane</keyword>
<feature type="transmembrane region" description="Helical" evidence="1">
    <location>
        <begin position="12"/>
        <end position="32"/>
    </location>
</feature>
<gene>
    <name evidence="2" type="ORF">ACFO5U_12360</name>
</gene>
<organism evidence="2 3">
    <name type="scientific">Planococcus dechangensis</name>
    <dbReference type="NCBI Taxonomy" id="1176255"/>
    <lineage>
        <taxon>Bacteria</taxon>
        <taxon>Bacillati</taxon>
        <taxon>Bacillota</taxon>
        <taxon>Bacilli</taxon>
        <taxon>Bacillales</taxon>
        <taxon>Caryophanaceae</taxon>
        <taxon>Planococcus</taxon>
    </lineage>
</organism>
<proteinExistence type="predicted"/>
<keyword evidence="1" id="KW-0812">Transmembrane</keyword>
<protein>
    <submittedName>
        <fullName evidence="2">Uncharacterized protein</fullName>
    </submittedName>
</protein>
<feature type="transmembrane region" description="Helical" evidence="1">
    <location>
        <begin position="48"/>
        <end position="69"/>
    </location>
</feature>
<dbReference type="Proteomes" id="UP001595932">
    <property type="component" value="Unassembled WGS sequence"/>
</dbReference>
<evidence type="ECO:0000256" key="1">
    <source>
        <dbReference type="SAM" id="Phobius"/>
    </source>
</evidence>
<evidence type="ECO:0000313" key="3">
    <source>
        <dbReference type="Proteomes" id="UP001595932"/>
    </source>
</evidence>
<comment type="caution">
    <text evidence="2">The sequence shown here is derived from an EMBL/GenBank/DDBJ whole genome shotgun (WGS) entry which is preliminary data.</text>
</comment>
<reference evidence="3" key="1">
    <citation type="journal article" date="2019" name="Int. J. Syst. Evol. Microbiol.">
        <title>The Global Catalogue of Microorganisms (GCM) 10K type strain sequencing project: providing services to taxonomists for standard genome sequencing and annotation.</title>
        <authorList>
            <consortium name="The Broad Institute Genomics Platform"/>
            <consortium name="The Broad Institute Genome Sequencing Center for Infectious Disease"/>
            <person name="Wu L."/>
            <person name="Ma J."/>
        </authorList>
    </citation>
    <scope>NUCLEOTIDE SEQUENCE [LARGE SCALE GENOMIC DNA]</scope>
    <source>
        <strain evidence="3">CGMCC 1.12151</strain>
    </source>
</reference>